<gene>
    <name evidence="2" type="ORF">UFOVP164_2</name>
</gene>
<organism evidence="2">
    <name type="scientific">uncultured Caudovirales phage</name>
    <dbReference type="NCBI Taxonomy" id="2100421"/>
    <lineage>
        <taxon>Viruses</taxon>
        <taxon>Duplodnaviria</taxon>
        <taxon>Heunggongvirae</taxon>
        <taxon>Uroviricota</taxon>
        <taxon>Caudoviricetes</taxon>
        <taxon>Peduoviridae</taxon>
        <taxon>Maltschvirus</taxon>
        <taxon>Maltschvirus maltsch</taxon>
    </lineage>
</organism>
<proteinExistence type="predicted"/>
<name>A0A6J7XKH0_9CAUD</name>
<dbReference type="InterPro" id="IPR031893">
    <property type="entry name" value="Phage_tail_APC"/>
</dbReference>
<reference evidence="2" key="1">
    <citation type="submission" date="2020-05" db="EMBL/GenBank/DDBJ databases">
        <authorList>
            <person name="Chiriac C."/>
            <person name="Salcher M."/>
            <person name="Ghai R."/>
            <person name="Kavagutti S V."/>
        </authorList>
    </citation>
    <scope>NUCLEOTIDE SEQUENCE</scope>
</reference>
<evidence type="ECO:0000259" key="1">
    <source>
        <dbReference type="Pfam" id="PF16778"/>
    </source>
</evidence>
<dbReference type="EMBL" id="LR798458">
    <property type="protein sequence ID" value="CAB5238212.1"/>
    <property type="molecule type" value="Genomic_DNA"/>
</dbReference>
<feature type="domain" description="Phage tail assembly chaperone-like" evidence="1">
    <location>
        <begin position="62"/>
        <end position="118"/>
    </location>
</feature>
<dbReference type="Pfam" id="PF16778">
    <property type="entry name" value="Phage_tail_APC"/>
    <property type="match status" value="1"/>
</dbReference>
<sequence length="119" mass="13663">MKSYAIISDDGFVVSTSYSEIPQDGMVEIFEPIGNAPSEWHKYHFESKQWVKDKPIEATETEIKTERKKLLTDSDWTQIPNGPLTSSQQAAWATYRQELRDITQQSGYPLNVIWPTIPT</sequence>
<protein>
    <submittedName>
        <fullName evidence="2">Phage tail assembly chaperone protein</fullName>
    </submittedName>
</protein>
<dbReference type="Gene3D" id="6.10.140.1310">
    <property type="match status" value="1"/>
</dbReference>
<evidence type="ECO:0000313" key="2">
    <source>
        <dbReference type="EMBL" id="CAB5238212.1"/>
    </source>
</evidence>
<accession>A0A6J7XKH0</accession>